<evidence type="ECO:0008006" key="4">
    <source>
        <dbReference type="Google" id="ProtNLM"/>
    </source>
</evidence>
<evidence type="ECO:0000313" key="2">
    <source>
        <dbReference type="EMBL" id="EXJ15284.1"/>
    </source>
</evidence>
<gene>
    <name evidence="2" type="ORF">D779_1582</name>
</gene>
<proteinExistence type="predicted"/>
<sequence length="131" mass="14589">MLPQPTGSAAERRLAKLYRSLSPADRDTLIAFAEFLVQRGRPEPGETMPREPKPTTRPDKETVVGAIKRLSQSYDMLERDSLLNETSALMSAHLLQGRGAAEVIDDLEALFARHYQDYLTTFAPQDRTGSA</sequence>
<dbReference type="EMBL" id="AONC01000028">
    <property type="protein sequence ID" value="EXJ15284.1"/>
    <property type="molecule type" value="Genomic_DNA"/>
</dbReference>
<dbReference type="AlphaFoldDB" id="W9V7A1"/>
<dbReference type="Proteomes" id="UP000019460">
    <property type="component" value="Unassembled WGS sequence"/>
</dbReference>
<dbReference type="STRING" id="1249627.D779_1582"/>
<dbReference type="RefSeq" id="WP_043753215.1">
    <property type="nucleotide sequence ID" value="NZ_AONC01000028.1"/>
</dbReference>
<accession>W9V7A1</accession>
<organism evidence="2 3">
    <name type="scientific">Imhoffiella purpurea</name>
    <dbReference type="NCBI Taxonomy" id="1249627"/>
    <lineage>
        <taxon>Bacteria</taxon>
        <taxon>Pseudomonadati</taxon>
        <taxon>Pseudomonadota</taxon>
        <taxon>Gammaproteobacteria</taxon>
        <taxon>Chromatiales</taxon>
        <taxon>Chromatiaceae</taxon>
        <taxon>Imhoffiella</taxon>
    </lineage>
</organism>
<feature type="region of interest" description="Disordered" evidence="1">
    <location>
        <begin position="40"/>
        <end position="60"/>
    </location>
</feature>
<evidence type="ECO:0000313" key="3">
    <source>
        <dbReference type="Proteomes" id="UP000019460"/>
    </source>
</evidence>
<reference evidence="2 3" key="1">
    <citation type="submission" date="2012-11" db="EMBL/GenBank/DDBJ databases">
        <title>Genome assembly of Thiorhodococcus sp. AK35.</title>
        <authorList>
            <person name="Nupur N."/>
            <person name="Khatri I."/>
            <person name="Subramanian S."/>
            <person name="Pinnaka A."/>
        </authorList>
    </citation>
    <scope>NUCLEOTIDE SEQUENCE [LARGE SCALE GENOMIC DNA]</scope>
    <source>
        <strain evidence="2 3">AK35</strain>
    </source>
</reference>
<comment type="caution">
    <text evidence="2">The sequence shown here is derived from an EMBL/GenBank/DDBJ whole genome shotgun (WGS) entry which is preliminary data.</text>
</comment>
<protein>
    <recommendedName>
        <fullName evidence="4">Crp/Fnr family transcriptional regulator</fullName>
    </recommendedName>
</protein>
<keyword evidence="3" id="KW-1185">Reference proteome</keyword>
<name>W9V7A1_9GAMM</name>
<dbReference type="eggNOG" id="ENOG5032TA3">
    <property type="taxonomic scope" value="Bacteria"/>
</dbReference>
<dbReference type="OrthoDB" id="8481263at2"/>
<dbReference type="PATRIC" id="fig|1249627.3.peg.2030"/>
<evidence type="ECO:0000256" key="1">
    <source>
        <dbReference type="SAM" id="MobiDB-lite"/>
    </source>
</evidence>